<feature type="binding site" evidence="2">
    <location>
        <position position="177"/>
    </location>
    <ligand>
        <name>Zn(2+)</name>
        <dbReference type="ChEBI" id="CHEBI:29105"/>
        <label>1</label>
        <note>catalytic</note>
    </ligand>
</feature>
<feature type="active site" description="Proton donor" evidence="1">
    <location>
        <position position="83"/>
    </location>
</feature>
<dbReference type="InterPro" id="IPR013785">
    <property type="entry name" value="Aldolase_TIM"/>
</dbReference>
<dbReference type="InterPro" id="IPR000771">
    <property type="entry name" value="FBA_II"/>
</dbReference>
<dbReference type="NCBIfam" id="TIGR00167">
    <property type="entry name" value="cbbA"/>
    <property type="match status" value="1"/>
</dbReference>
<protein>
    <submittedName>
        <fullName evidence="3">Fructose-bisphosphate aldolase</fullName>
    </submittedName>
</protein>
<name>A0A263CXS2_9PSEU</name>
<evidence type="ECO:0000313" key="4">
    <source>
        <dbReference type="Proteomes" id="UP000242444"/>
    </source>
</evidence>
<dbReference type="EMBL" id="NKYE01000016">
    <property type="protein sequence ID" value="OZM70950.1"/>
    <property type="molecule type" value="Genomic_DNA"/>
</dbReference>
<evidence type="ECO:0000256" key="1">
    <source>
        <dbReference type="PIRSR" id="PIRSR001359-1"/>
    </source>
</evidence>
<feature type="binding site" evidence="2">
    <location>
        <position position="205"/>
    </location>
    <ligand>
        <name>Zn(2+)</name>
        <dbReference type="ChEBI" id="CHEBI:29105"/>
        <label>1</label>
        <note>catalytic</note>
    </ligand>
</feature>
<dbReference type="Pfam" id="PF01116">
    <property type="entry name" value="F_bP_aldolase"/>
    <property type="match status" value="1"/>
</dbReference>
<comment type="cofactor">
    <cofactor evidence="2">
        <name>Zn(2+)</name>
        <dbReference type="ChEBI" id="CHEBI:29105"/>
    </cofactor>
    <text evidence="2">Binds 2 Zn(2+) ions per subunit. One is catalytic and the other provides a structural contribution.</text>
</comment>
<dbReference type="Gene3D" id="3.20.20.70">
    <property type="entry name" value="Aldolase class I"/>
    <property type="match status" value="1"/>
</dbReference>
<dbReference type="InParanoid" id="A0A263CXS2"/>
<dbReference type="GO" id="GO:0005975">
    <property type="term" value="P:carbohydrate metabolic process"/>
    <property type="evidence" value="ECO:0007669"/>
    <property type="project" value="InterPro"/>
</dbReference>
<gene>
    <name evidence="3" type="ORF">CFN78_22625</name>
</gene>
<dbReference type="OrthoDB" id="9803995at2"/>
<dbReference type="Proteomes" id="UP000242444">
    <property type="component" value="Unassembled WGS sequence"/>
</dbReference>
<dbReference type="GO" id="GO:0008270">
    <property type="term" value="F:zinc ion binding"/>
    <property type="evidence" value="ECO:0007669"/>
    <property type="project" value="InterPro"/>
</dbReference>
<keyword evidence="2" id="KW-0479">Metal-binding</keyword>
<dbReference type="AlphaFoldDB" id="A0A263CXS2"/>
<dbReference type="PIRSF" id="PIRSF001359">
    <property type="entry name" value="F_bP_aldolase_II"/>
    <property type="match status" value="1"/>
</dbReference>
<evidence type="ECO:0000256" key="2">
    <source>
        <dbReference type="PIRSR" id="PIRSR001359-3"/>
    </source>
</evidence>
<feature type="binding site" evidence="2">
    <location>
        <position position="105"/>
    </location>
    <ligand>
        <name>Zn(2+)</name>
        <dbReference type="ChEBI" id="CHEBI:29105"/>
        <label>2</label>
    </ligand>
</feature>
<dbReference type="SUPFAM" id="SSF51569">
    <property type="entry name" value="Aldolase"/>
    <property type="match status" value="1"/>
</dbReference>
<dbReference type="GO" id="GO:0016832">
    <property type="term" value="F:aldehyde-lyase activity"/>
    <property type="evidence" value="ECO:0007669"/>
    <property type="project" value="InterPro"/>
</dbReference>
<dbReference type="PANTHER" id="PTHR30304">
    <property type="entry name" value="D-TAGATOSE-1,6-BISPHOSPHATE ALDOLASE"/>
    <property type="match status" value="1"/>
</dbReference>
<comment type="caution">
    <text evidence="3">The sequence shown here is derived from an EMBL/GenBank/DDBJ whole genome shotgun (WGS) entry which is preliminary data.</text>
</comment>
<feature type="binding site" evidence="2">
    <location>
        <position position="84"/>
    </location>
    <ligand>
        <name>Zn(2+)</name>
        <dbReference type="ChEBI" id="CHEBI:29105"/>
        <label>1</label>
        <note>catalytic</note>
    </ligand>
</feature>
<dbReference type="PANTHER" id="PTHR30304:SF0">
    <property type="entry name" value="D-TAGATOSE-1,6-BISPHOSPHATE ALDOLASE SUBUNIT GATY-RELATED"/>
    <property type="match status" value="1"/>
</dbReference>
<keyword evidence="2" id="KW-0862">Zinc</keyword>
<dbReference type="RefSeq" id="WP_094864888.1">
    <property type="nucleotide sequence ID" value="NZ_NKYE01000016.1"/>
</dbReference>
<keyword evidence="4" id="KW-1185">Reference proteome</keyword>
<proteinExistence type="predicted"/>
<sequence length="280" mass="28742">MPLVSTGDLVGPAAKNGAGCGAFNAIQLEHVTAIVAGAEAAGSPVVLQLSQNAVRYHGGLAPIGGAALAAARAASVPVAVHLDHAESPDLVREAVDLGFGSVMFDASTLDYADNVRETRRMVEHCHAAGVWVEAELGEVGGKDGVHAPGARTDPGEGREFAAATGVDALAVAVGSSHAMVTRDAELDFELIAALRAEVGVPLVLHGSSGVADEHLGTAVRRGMTKINIATQLNKVFTAGVREFMADRPEVVDPRKYLGAGRDRVAAEVTRLLGVVLAVRA</sequence>
<reference evidence="3 4" key="1">
    <citation type="submission" date="2017-07" db="EMBL/GenBank/DDBJ databases">
        <title>Amycolatopsis antarcticus sp. nov., isolated from the surface of an Antarcticus brown macroalga.</title>
        <authorList>
            <person name="Wang J."/>
            <person name="Leiva S."/>
            <person name="Huang J."/>
            <person name="Huang Y."/>
        </authorList>
    </citation>
    <scope>NUCLEOTIDE SEQUENCE [LARGE SCALE GENOMIC DNA]</scope>
    <source>
        <strain evidence="3 4">AU-G6</strain>
    </source>
</reference>
<feature type="binding site" evidence="2">
    <location>
        <position position="135"/>
    </location>
    <ligand>
        <name>Zn(2+)</name>
        <dbReference type="ChEBI" id="CHEBI:29105"/>
        <label>2</label>
    </ligand>
</feature>
<accession>A0A263CXS2</accession>
<dbReference type="CDD" id="cd00947">
    <property type="entry name" value="TBP_aldolase_IIB"/>
    <property type="match status" value="1"/>
</dbReference>
<organism evidence="3 4">
    <name type="scientific">Amycolatopsis antarctica</name>
    <dbReference type="NCBI Taxonomy" id="1854586"/>
    <lineage>
        <taxon>Bacteria</taxon>
        <taxon>Bacillati</taxon>
        <taxon>Actinomycetota</taxon>
        <taxon>Actinomycetes</taxon>
        <taxon>Pseudonocardiales</taxon>
        <taxon>Pseudonocardiaceae</taxon>
        <taxon>Amycolatopsis</taxon>
    </lineage>
</organism>
<evidence type="ECO:0000313" key="3">
    <source>
        <dbReference type="EMBL" id="OZM70950.1"/>
    </source>
</evidence>
<dbReference type="InterPro" id="IPR050246">
    <property type="entry name" value="Class_II_FBP_aldolase"/>
</dbReference>